<proteinExistence type="predicted"/>
<dbReference type="EMBL" id="SRLC01000001">
    <property type="protein sequence ID" value="TGE23982.1"/>
    <property type="molecule type" value="Genomic_DNA"/>
</dbReference>
<organism evidence="2 3">
    <name type="scientific">Hymenobacter aquaticus</name>
    <dbReference type="NCBI Taxonomy" id="1867101"/>
    <lineage>
        <taxon>Bacteria</taxon>
        <taxon>Pseudomonadati</taxon>
        <taxon>Bacteroidota</taxon>
        <taxon>Cytophagia</taxon>
        <taxon>Cytophagales</taxon>
        <taxon>Hymenobacteraceae</taxon>
        <taxon>Hymenobacter</taxon>
    </lineage>
</organism>
<feature type="chain" id="PRO_5021471185" evidence="1">
    <location>
        <begin position="22"/>
        <end position="230"/>
    </location>
</feature>
<dbReference type="RefSeq" id="WP_135461100.1">
    <property type="nucleotide sequence ID" value="NZ_SRLC01000001.1"/>
</dbReference>
<accession>A0A4Z0Q5M7</accession>
<comment type="caution">
    <text evidence="2">The sequence shown here is derived from an EMBL/GenBank/DDBJ whole genome shotgun (WGS) entry which is preliminary data.</text>
</comment>
<reference evidence="2 3" key="1">
    <citation type="submission" date="2019-04" db="EMBL/GenBank/DDBJ databases">
        <authorList>
            <person name="Feng G."/>
            <person name="Zhang J."/>
            <person name="Zhu H."/>
        </authorList>
    </citation>
    <scope>NUCLEOTIDE SEQUENCE [LARGE SCALE GENOMIC DNA]</scope>
    <source>
        <strain evidence="2 3">JCM 31653</strain>
    </source>
</reference>
<evidence type="ECO:0000313" key="3">
    <source>
        <dbReference type="Proteomes" id="UP000297549"/>
    </source>
</evidence>
<dbReference type="OrthoDB" id="884558at2"/>
<gene>
    <name evidence="2" type="ORF">E5K00_01845</name>
</gene>
<dbReference type="Proteomes" id="UP000297549">
    <property type="component" value="Unassembled WGS sequence"/>
</dbReference>
<dbReference type="AlphaFoldDB" id="A0A4Z0Q5M7"/>
<dbReference type="PROSITE" id="PS51257">
    <property type="entry name" value="PROKAR_LIPOPROTEIN"/>
    <property type="match status" value="1"/>
</dbReference>
<feature type="signal peptide" evidence="1">
    <location>
        <begin position="1"/>
        <end position="21"/>
    </location>
</feature>
<keyword evidence="1" id="KW-0732">Signal</keyword>
<protein>
    <submittedName>
        <fullName evidence="2">Uncharacterized protein</fullName>
    </submittedName>
</protein>
<keyword evidence="3" id="KW-1185">Reference proteome</keyword>
<evidence type="ECO:0000313" key="2">
    <source>
        <dbReference type="EMBL" id="TGE23982.1"/>
    </source>
</evidence>
<name>A0A4Z0Q5M7_9BACT</name>
<evidence type="ECO:0000256" key="1">
    <source>
        <dbReference type="SAM" id="SignalP"/>
    </source>
</evidence>
<sequence>MSRSFAQAAACGAFLGLSVLGACSTKKTDDQATQQPAPPPVAAAYSAAVLPAAAAAAPKLELTDSANLSPRFLKELRALGGAGAYAVRGQWLVMGKEDSVQFPLDLPAGKPVTYTSRQGGQTFTLTLTRTSYTTLRFAADAVGGSAGARHEEGTADLNPGFLLAAEVPEDSESQVSYGANEYQGETPTRTYSILVGIGPDADKAELSVFDATGKPLPQWQNLPTLRRPAL</sequence>